<dbReference type="Pfam" id="PF10119">
    <property type="entry name" value="MethyTransf_Reg"/>
    <property type="match status" value="1"/>
</dbReference>
<protein>
    <submittedName>
        <fullName evidence="2">Methyltransferase</fullName>
    </submittedName>
</protein>
<keyword evidence="2" id="KW-0489">Methyltransferase</keyword>
<dbReference type="STRING" id="1101373.A9O67_01435"/>
<keyword evidence="2" id="KW-0808">Transferase</keyword>
<dbReference type="InterPro" id="IPR029063">
    <property type="entry name" value="SAM-dependent_MTases_sf"/>
</dbReference>
<dbReference type="EMBL" id="LZDH01000023">
    <property type="protein sequence ID" value="OBS31537.1"/>
    <property type="molecule type" value="Genomic_DNA"/>
</dbReference>
<dbReference type="Proteomes" id="UP000091969">
    <property type="component" value="Unassembled WGS sequence"/>
</dbReference>
<evidence type="ECO:0000259" key="1">
    <source>
        <dbReference type="Pfam" id="PF10119"/>
    </source>
</evidence>
<organism evidence="2 3">
    <name type="scientific">Tepidimonas fonticaldi</name>
    <dbReference type="NCBI Taxonomy" id="1101373"/>
    <lineage>
        <taxon>Bacteria</taxon>
        <taxon>Pseudomonadati</taxon>
        <taxon>Pseudomonadota</taxon>
        <taxon>Betaproteobacteria</taxon>
        <taxon>Burkholderiales</taxon>
        <taxon>Tepidimonas</taxon>
    </lineage>
</organism>
<dbReference type="RefSeq" id="WP_068607369.1">
    <property type="nucleotide sequence ID" value="NZ_LZDH01000023.1"/>
</dbReference>
<dbReference type="InterPro" id="IPR018773">
    <property type="entry name" value="MeTrfase_reg_dom_prd"/>
</dbReference>
<name>A0A1A6DX64_9BURK</name>
<dbReference type="Gene3D" id="3.40.50.150">
    <property type="entry name" value="Vaccinia Virus protein VP39"/>
    <property type="match status" value="1"/>
</dbReference>
<keyword evidence="3" id="KW-1185">Reference proteome</keyword>
<accession>A0A1A6DX64</accession>
<dbReference type="SUPFAM" id="SSF53335">
    <property type="entry name" value="S-adenosyl-L-methionine-dependent methyltransferases"/>
    <property type="match status" value="1"/>
</dbReference>
<dbReference type="AlphaFoldDB" id="A0A1A6DX64"/>
<sequence length="511" mass="56542">MSDWSEGYVTDIGYTHGYYHELNPLRARWALLLKGWAPPDVREACELGFGQGVSLNIHAAASTVAWWGTDFNPMQVANAQRLSHAAGSLVRLFDDSFAQFCQRDDLPMFDFIGLHGIWSWVSRRNRALIVEFLHRRLRVGGVVYVSYNTLPGWAAFAPIRHLMARHAAVMTAPGAGSADRVEAALGFVNRVMDAAPQYAKVAPTVAARVQRLQQQSRAYLAHEYFNQDWEPMYFADVAAQLTEAKLTWAASAHLTDHVDPLNLTDAQRALLRDVRDPVQRETVRDVLVNQQFRRDYWVKGASSLGPDERRALLRQQRVVLVVPRQDVRLKVSGVLGEADMAGPIYLPLLDALADHAVRSLQELEAVAAKAGVGFEQVVQAVTLLVATGQVHLAADHDPGAVCSRVIGLNQALARRAFDSTDGGGWLASAVTGGAVSMGRFEQMFWMLARQGEPDPARWAAAVCDVLFSHNERLVKDGQPLQSREDHLRELTERAQRYAATREPMVAALALG</sequence>
<feature type="domain" description="Methyltransferase regulatory" evidence="1">
    <location>
        <begin position="217"/>
        <end position="299"/>
    </location>
</feature>
<dbReference type="GO" id="GO:0032259">
    <property type="term" value="P:methylation"/>
    <property type="evidence" value="ECO:0007669"/>
    <property type="project" value="UniProtKB-KW"/>
</dbReference>
<dbReference type="GO" id="GO:0008168">
    <property type="term" value="F:methyltransferase activity"/>
    <property type="evidence" value="ECO:0007669"/>
    <property type="project" value="UniProtKB-KW"/>
</dbReference>
<evidence type="ECO:0000313" key="3">
    <source>
        <dbReference type="Proteomes" id="UP000091969"/>
    </source>
</evidence>
<proteinExistence type="predicted"/>
<evidence type="ECO:0000313" key="2">
    <source>
        <dbReference type="EMBL" id="OBS31537.1"/>
    </source>
</evidence>
<reference evidence="2 3" key="1">
    <citation type="submission" date="2016-06" db="EMBL/GenBank/DDBJ databases">
        <title>Genome sequence of Tepidimonas fonticaldi PL17.</title>
        <authorList>
            <person name="Pinnaka A.K."/>
        </authorList>
    </citation>
    <scope>NUCLEOTIDE SEQUENCE [LARGE SCALE GENOMIC DNA]</scope>
    <source>
        <strain evidence="2 3">PL17</strain>
    </source>
</reference>
<comment type="caution">
    <text evidence="2">The sequence shown here is derived from an EMBL/GenBank/DDBJ whole genome shotgun (WGS) entry which is preliminary data.</text>
</comment>
<dbReference type="OrthoDB" id="323463at2"/>
<gene>
    <name evidence="2" type="ORF">A9O67_01435</name>
</gene>